<evidence type="ECO:0000313" key="2">
    <source>
        <dbReference type="EMBL" id="KFB46665.1"/>
    </source>
</evidence>
<accession>A0A084W8X1</accession>
<keyword evidence="4" id="KW-1185">Reference proteome</keyword>
<reference evidence="3" key="2">
    <citation type="submission" date="2020-05" db="UniProtKB">
        <authorList>
            <consortium name="EnsemblMetazoa"/>
        </authorList>
    </citation>
    <scope>IDENTIFICATION</scope>
</reference>
<protein>
    <recommendedName>
        <fullName evidence="5">Secreted protein</fullName>
    </recommendedName>
</protein>
<evidence type="ECO:0000256" key="1">
    <source>
        <dbReference type="SAM" id="SignalP"/>
    </source>
</evidence>
<evidence type="ECO:0000313" key="4">
    <source>
        <dbReference type="Proteomes" id="UP000030765"/>
    </source>
</evidence>
<gene>
    <name evidence="2" type="ORF">ZHAS_00014573</name>
</gene>
<name>A0A084W8X1_ANOSI</name>
<dbReference type="EMBL" id="KE525319">
    <property type="protein sequence ID" value="KFB46665.1"/>
    <property type="molecule type" value="Genomic_DNA"/>
</dbReference>
<feature type="signal peptide" evidence="1">
    <location>
        <begin position="1"/>
        <end position="20"/>
    </location>
</feature>
<evidence type="ECO:0000313" key="3">
    <source>
        <dbReference type="EnsemblMetazoa" id="ASIC014573-PA"/>
    </source>
</evidence>
<evidence type="ECO:0008006" key="5">
    <source>
        <dbReference type="Google" id="ProtNLM"/>
    </source>
</evidence>
<dbReference type="EMBL" id="ATLV01021521">
    <property type="status" value="NOT_ANNOTATED_CDS"/>
    <property type="molecule type" value="Genomic_DNA"/>
</dbReference>
<organism evidence="2">
    <name type="scientific">Anopheles sinensis</name>
    <name type="common">Mosquito</name>
    <dbReference type="NCBI Taxonomy" id="74873"/>
    <lineage>
        <taxon>Eukaryota</taxon>
        <taxon>Metazoa</taxon>
        <taxon>Ecdysozoa</taxon>
        <taxon>Arthropoda</taxon>
        <taxon>Hexapoda</taxon>
        <taxon>Insecta</taxon>
        <taxon>Pterygota</taxon>
        <taxon>Neoptera</taxon>
        <taxon>Endopterygota</taxon>
        <taxon>Diptera</taxon>
        <taxon>Nematocera</taxon>
        <taxon>Culicoidea</taxon>
        <taxon>Culicidae</taxon>
        <taxon>Anophelinae</taxon>
        <taxon>Anopheles</taxon>
    </lineage>
</organism>
<dbReference type="Proteomes" id="UP000030765">
    <property type="component" value="Unassembled WGS sequence"/>
</dbReference>
<keyword evidence="1" id="KW-0732">Signal</keyword>
<dbReference type="AlphaFoldDB" id="A0A084W8X1"/>
<reference evidence="2 4" key="1">
    <citation type="journal article" date="2014" name="BMC Genomics">
        <title>Genome sequence of Anopheles sinensis provides insight into genetics basis of mosquito competence for malaria parasites.</title>
        <authorList>
            <person name="Zhou D."/>
            <person name="Zhang D."/>
            <person name="Ding G."/>
            <person name="Shi L."/>
            <person name="Hou Q."/>
            <person name="Ye Y."/>
            <person name="Xu Y."/>
            <person name="Zhou H."/>
            <person name="Xiong C."/>
            <person name="Li S."/>
            <person name="Yu J."/>
            <person name="Hong S."/>
            <person name="Yu X."/>
            <person name="Zou P."/>
            <person name="Chen C."/>
            <person name="Chang X."/>
            <person name="Wang W."/>
            <person name="Lv Y."/>
            <person name="Sun Y."/>
            <person name="Ma L."/>
            <person name="Shen B."/>
            <person name="Zhu C."/>
        </authorList>
    </citation>
    <scope>NUCLEOTIDE SEQUENCE [LARGE SCALE GENOMIC DNA]</scope>
</reference>
<dbReference type="VEuPathDB" id="VectorBase:ASIC014573"/>
<feature type="chain" id="PRO_5001784662" description="Secreted protein" evidence="1">
    <location>
        <begin position="21"/>
        <end position="123"/>
    </location>
</feature>
<dbReference type="EnsemblMetazoa" id="ASIC014573-RA">
    <property type="protein sequence ID" value="ASIC014573-PA"/>
    <property type="gene ID" value="ASIC014573"/>
</dbReference>
<sequence>MRVGRIAWNLFLVLESSVSTRKTHCPREGNSRPMTNDVIFLLEPPRFGLESDLEDLQTERKEMRGMRGIFSHPFRTGFSSWFAPKSWVDCARKKKRFFCDTIEGRPRVPFRYTRSMILDERDL</sequence>
<proteinExistence type="predicted"/>